<dbReference type="RefSeq" id="WP_092456821.1">
    <property type="nucleotide sequence ID" value="NZ_FOJI01000018.1"/>
</dbReference>
<evidence type="ECO:0000313" key="2">
    <source>
        <dbReference type="Proteomes" id="UP000199701"/>
    </source>
</evidence>
<dbReference type="Gene3D" id="3.30.1340.10">
    <property type="entry name" value="HPr-like"/>
    <property type="match status" value="1"/>
</dbReference>
<dbReference type="AlphaFoldDB" id="A0A1I0RLH8"/>
<proteinExistence type="predicted"/>
<organism evidence="1 2">
    <name type="scientific">[Clostridium] fimetarium</name>
    <dbReference type="NCBI Taxonomy" id="99656"/>
    <lineage>
        <taxon>Bacteria</taxon>
        <taxon>Bacillati</taxon>
        <taxon>Bacillota</taxon>
        <taxon>Clostridia</taxon>
        <taxon>Lachnospirales</taxon>
        <taxon>Lachnospiraceae</taxon>
    </lineage>
</organism>
<protein>
    <recommendedName>
        <fullName evidence="3">PTS HPr component phosphorylation site</fullName>
    </recommendedName>
</protein>
<gene>
    <name evidence="1" type="ORF">SAMN05421659_11818</name>
</gene>
<name>A0A1I0RLH8_9FIRM</name>
<dbReference type="STRING" id="99656.SAMN05421659_11818"/>
<dbReference type="Proteomes" id="UP000199701">
    <property type="component" value="Unassembled WGS sequence"/>
</dbReference>
<evidence type="ECO:0000313" key="1">
    <source>
        <dbReference type="EMBL" id="SEW41776.1"/>
    </source>
</evidence>
<dbReference type="EMBL" id="FOJI01000018">
    <property type="protein sequence ID" value="SEW41776.1"/>
    <property type="molecule type" value="Genomic_DNA"/>
</dbReference>
<sequence length="77" mass="8839">MQVNLNSVDKVKRFVIIMSEIEDNIDLVSGRYIVDAKSLLGIFSLDLSKPIKLEFNGSHNEESIKKILHEFDYELQA</sequence>
<dbReference type="OrthoDB" id="2051287at2"/>
<reference evidence="1 2" key="1">
    <citation type="submission" date="2016-10" db="EMBL/GenBank/DDBJ databases">
        <authorList>
            <person name="de Groot N.N."/>
        </authorList>
    </citation>
    <scope>NUCLEOTIDE SEQUENCE [LARGE SCALE GENOMIC DNA]</scope>
    <source>
        <strain evidence="1 2">DSM 9179</strain>
    </source>
</reference>
<keyword evidence="2" id="KW-1185">Reference proteome</keyword>
<evidence type="ECO:0008006" key="3">
    <source>
        <dbReference type="Google" id="ProtNLM"/>
    </source>
</evidence>
<dbReference type="InterPro" id="IPR035895">
    <property type="entry name" value="HPr-like_sf"/>
</dbReference>
<accession>A0A1I0RLH8</accession>
<dbReference type="SUPFAM" id="SSF55594">
    <property type="entry name" value="HPr-like"/>
    <property type="match status" value="1"/>
</dbReference>